<dbReference type="GO" id="GO:0071555">
    <property type="term" value="P:cell wall organization"/>
    <property type="evidence" value="ECO:0007669"/>
    <property type="project" value="UniProtKB-KW"/>
</dbReference>
<dbReference type="GO" id="GO:0008760">
    <property type="term" value="F:UDP-N-acetylglucosamine 1-carboxyvinyltransferase activity"/>
    <property type="evidence" value="ECO:0007669"/>
    <property type="project" value="UniProtKB-EC"/>
</dbReference>
<evidence type="ECO:0000256" key="5">
    <source>
        <dbReference type="ARBA" id="ARBA00022679"/>
    </source>
</evidence>
<comment type="pathway">
    <text evidence="2">Cell wall biogenesis; peptidoglycan biosynthesis.</text>
</comment>
<evidence type="ECO:0000256" key="8">
    <source>
        <dbReference type="ARBA" id="ARBA00023306"/>
    </source>
</evidence>
<keyword evidence="6" id="KW-0133">Cell shape</keyword>
<proteinExistence type="inferred from homology"/>
<dbReference type="InterPro" id="IPR013792">
    <property type="entry name" value="RNA3'P_cycl/enolpyr_Trfase_a/b"/>
</dbReference>
<dbReference type="NCBIfam" id="TIGR01072">
    <property type="entry name" value="murA"/>
    <property type="match status" value="1"/>
</dbReference>
<evidence type="ECO:0000256" key="15">
    <source>
        <dbReference type="ARBA" id="ARBA00047527"/>
    </source>
</evidence>
<dbReference type="GO" id="GO:0005737">
    <property type="term" value="C:cytoplasm"/>
    <property type="evidence" value="ECO:0007669"/>
    <property type="project" value="UniProtKB-SubCell"/>
</dbReference>
<keyword evidence="7" id="KW-0573">Peptidoglycan synthesis</keyword>
<dbReference type="HAMAP" id="MF_00111">
    <property type="entry name" value="MurA"/>
    <property type="match status" value="1"/>
</dbReference>
<sequence>MSEVNKSDEKAMDRLLSDRDGRYLRTPTAGSQNRQPCVPPSLLFPETMGTYAVEGGHHLEGRIRPAGNKNAALPCLAATLLAQGPVTLRNVPRILDVLTFIDILTALGSDVSWIGRNELIVDTGGVKTSAVDRELVSKIRASLLLAGPLLARFGKVELPPPGGDVIGRRRMDTHFMAFEALGATVALNSGFTITSDELIATDLFLDEPSVTGTENAIMTAVRARGRTRLRNAAAEPHVQDLCRLLNKMGAQIEGIGTHILEIEGVDELGGADFSIGSDHVETGSFIGLAAVTRSDITIEHAPIEHLDSTIMGFRRLGIECSVEGSDLHVYGSKELVIRKDAFGHVPKIDDGPWPAFPADLTSIAIVAATQCVGSVLVHEKMFESRMYFTDKLVSMGASIILCDPHRAVVVGPTALQGGVVDSPDIRAGMALLLAALGAHGTSHIRNIGQIERGYESIDERLITLGAVIERIEESSD</sequence>
<dbReference type="EC" id="2.5.1.7" evidence="11"/>
<comment type="similarity">
    <text evidence="10">Belongs to the EPSP synthase family. MurA subfamily.</text>
</comment>
<keyword evidence="4" id="KW-0132">Cell division</keyword>
<dbReference type="GO" id="GO:0008360">
    <property type="term" value="P:regulation of cell shape"/>
    <property type="evidence" value="ECO:0007669"/>
    <property type="project" value="UniProtKB-KW"/>
</dbReference>
<dbReference type="NCBIfam" id="NF006873">
    <property type="entry name" value="PRK09369.1"/>
    <property type="match status" value="1"/>
</dbReference>
<evidence type="ECO:0000256" key="16">
    <source>
        <dbReference type="SAM" id="MobiDB-lite"/>
    </source>
</evidence>
<dbReference type="EMBL" id="UINC01000810">
    <property type="protein sequence ID" value="SUZ61542.1"/>
    <property type="molecule type" value="Genomic_DNA"/>
</dbReference>
<evidence type="ECO:0000256" key="6">
    <source>
        <dbReference type="ARBA" id="ARBA00022960"/>
    </source>
</evidence>
<evidence type="ECO:0000256" key="13">
    <source>
        <dbReference type="ARBA" id="ARBA00042443"/>
    </source>
</evidence>
<dbReference type="Gene3D" id="3.65.10.10">
    <property type="entry name" value="Enolpyruvate transferase domain"/>
    <property type="match status" value="2"/>
</dbReference>
<dbReference type="PANTHER" id="PTHR43783">
    <property type="entry name" value="UDP-N-ACETYLGLUCOSAMINE 1-CARBOXYVINYLTRANSFERASE"/>
    <property type="match status" value="1"/>
</dbReference>
<dbReference type="GO" id="GO:0051301">
    <property type="term" value="P:cell division"/>
    <property type="evidence" value="ECO:0007669"/>
    <property type="project" value="UniProtKB-KW"/>
</dbReference>
<feature type="region of interest" description="Disordered" evidence="16">
    <location>
        <begin position="1"/>
        <end position="36"/>
    </location>
</feature>
<evidence type="ECO:0000256" key="7">
    <source>
        <dbReference type="ARBA" id="ARBA00022984"/>
    </source>
</evidence>
<evidence type="ECO:0000259" key="17">
    <source>
        <dbReference type="Pfam" id="PF00275"/>
    </source>
</evidence>
<comment type="subcellular location">
    <subcellularLocation>
        <location evidence="1">Cytoplasm</location>
    </subcellularLocation>
</comment>
<evidence type="ECO:0000256" key="9">
    <source>
        <dbReference type="ARBA" id="ARBA00023316"/>
    </source>
</evidence>
<evidence type="ECO:0000256" key="11">
    <source>
        <dbReference type="ARBA" id="ARBA00039108"/>
    </source>
</evidence>
<evidence type="ECO:0000256" key="10">
    <source>
        <dbReference type="ARBA" id="ARBA00038367"/>
    </source>
</evidence>
<accession>A0A381P3N1</accession>
<keyword evidence="3" id="KW-0963">Cytoplasm</keyword>
<evidence type="ECO:0000256" key="12">
    <source>
        <dbReference type="ARBA" id="ARBA00039754"/>
    </source>
</evidence>
<feature type="compositionally biased region" description="Basic and acidic residues" evidence="16">
    <location>
        <begin position="1"/>
        <end position="23"/>
    </location>
</feature>
<dbReference type="InterPro" id="IPR005750">
    <property type="entry name" value="UDP_GlcNAc_COvinyl_MurA"/>
</dbReference>
<keyword evidence="5" id="KW-0808">Transferase</keyword>
<dbReference type="AlphaFoldDB" id="A0A381P3N1"/>
<protein>
    <recommendedName>
        <fullName evidence="12">UDP-N-acetylglucosamine 1-carboxyvinyltransferase</fullName>
        <ecNumber evidence="11">2.5.1.7</ecNumber>
    </recommendedName>
    <alternativeName>
        <fullName evidence="13">Enoylpyruvate transferase</fullName>
    </alternativeName>
    <alternativeName>
        <fullName evidence="14">UDP-N-acetylglucosamine enolpyruvyl transferase</fullName>
    </alternativeName>
</protein>
<keyword evidence="8" id="KW-0131">Cell cycle</keyword>
<comment type="catalytic activity">
    <reaction evidence="15">
        <text>phosphoenolpyruvate + UDP-N-acetyl-alpha-D-glucosamine = UDP-N-acetyl-3-O-(1-carboxyvinyl)-alpha-D-glucosamine + phosphate</text>
        <dbReference type="Rhea" id="RHEA:18681"/>
        <dbReference type="ChEBI" id="CHEBI:43474"/>
        <dbReference type="ChEBI" id="CHEBI:57705"/>
        <dbReference type="ChEBI" id="CHEBI:58702"/>
        <dbReference type="ChEBI" id="CHEBI:68483"/>
        <dbReference type="EC" id="2.5.1.7"/>
    </reaction>
</comment>
<feature type="domain" description="Enolpyruvate transferase" evidence="17">
    <location>
        <begin position="53"/>
        <end position="461"/>
    </location>
</feature>
<organism evidence="18">
    <name type="scientific">marine metagenome</name>
    <dbReference type="NCBI Taxonomy" id="408172"/>
    <lineage>
        <taxon>unclassified sequences</taxon>
        <taxon>metagenomes</taxon>
        <taxon>ecological metagenomes</taxon>
    </lineage>
</organism>
<dbReference type="InterPro" id="IPR050068">
    <property type="entry name" value="MurA_subfamily"/>
</dbReference>
<gene>
    <name evidence="18" type="ORF">METZ01_LOCUS14396</name>
</gene>
<evidence type="ECO:0000256" key="2">
    <source>
        <dbReference type="ARBA" id="ARBA00004752"/>
    </source>
</evidence>
<reference evidence="18" key="1">
    <citation type="submission" date="2018-05" db="EMBL/GenBank/DDBJ databases">
        <authorList>
            <person name="Lanie J.A."/>
            <person name="Ng W.-L."/>
            <person name="Kazmierczak K.M."/>
            <person name="Andrzejewski T.M."/>
            <person name="Davidsen T.M."/>
            <person name="Wayne K.J."/>
            <person name="Tettelin H."/>
            <person name="Glass J.I."/>
            <person name="Rusch D."/>
            <person name="Podicherti R."/>
            <person name="Tsui H.-C.T."/>
            <person name="Winkler M.E."/>
        </authorList>
    </citation>
    <scope>NUCLEOTIDE SEQUENCE</scope>
</reference>
<dbReference type="PANTHER" id="PTHR43783:SF1">
    <property type="entry name" value="UDP-N-ACETYLGLUCOSAMINE 1-CARBOXYVINYLTRANSFERASE"/>
    <property type="match status" value="1"/>
</dbReference>
<dbReference type="InterPro" id="IPR001986">
    <property type="entry name" value="Enolpyruvate_Tfrase_dom"/>
</dbReference>
<keyword evidence="9" id="KW-0961">Cell wall biogenesis/degradation</keyword>
<dbReference type="InterPro" id="IPR036968">
    <property type="entry name" value="Enolpyruvate_Tfrase_sf"/>
</dbReference>
<evidence type="ECO:0000256" key="14">
    <source>
        <dbReference type="ARBA" id="ARBA00042842"/>
    </source>
</evidence>
<evidence type="ECO:0000256" key="1">
    <source>
        <dbReference type="ARBA" id="ARBA00004496"/>
    </source>
</evidence>
<dbReference type="GO" id="GO:0009252">
    <property type="term" value="P:peptidoglycan biosynthetic process"/>
    <property type="evidence" value="ECO:0007669"/>
    <property type="project" value="UniProtKB-KW"/>
</dbReference>
<dbReference type="GO" id="GO:0019277">
    <property type="term" value="P:UDP-N-acetylgalactosamine biosynthetic process"/>
    <property type="evidence" value="ECO:0007669"/>
    <property type="project" value="InterPro"/>
</dbReference>
<dbReference type="SUPFAM" id="SSF55205">
    <property type="entry name" value="EPT/RTPC-like"/>
    <property type="match status" value="1"/>
</dbReference>
<name>A0A381P3N1_9ZZZZ</name>
<evidence type="ECO:0000256" key="4">
    <source>
        <dbReference type="ARBA" id="ARBA00022618"/>
    </source>
</evidence>
<dbReference type="Pfam" id="PF00275">
    <property type="entry name" value="EPSP_synthase"/>
    <property type="match status" value="1"/>
</dbReference>
<dbReference type="CDD" id="cd01555">
    <property type="entry name" value="UdpNAET"/>
    <property type="match status" value="1"/>
</dbReference>
<evidence type="ECO:0000313" key="18">
    <source>
        <dbReference type="EMBL" id="SUZ61542.1"/>
    </source>
</evidence>
<evidence type="ECO:0000256" key="3">
    <source>
        <dbReference type="ARBA" id="ARBA00022490"/>
    </source>
</evidence>